<name>A0A5P2XDF4_STRST</name>
<dbReference type="KEGG" id="sspb:CP982_25995"/>
<dbReference type="EMBL" id="CP023690">
    <property type="protein sequence ID" value="QEV61734.1"/>
    <property type="molecule type" value="Genomic_DNA"/>
</dbReference>
<protein>
    <recommendedName>
        <fullName evidence="6">Peptidase inhibitor family I36</fullName>
    </recommendedName>
</protein>
<evidence type="ECO:0008006" key="6">
    <source>
        <dbReference type="Google" id="ProtNLM"/>
    </source>
</evidence>
<dbReference type="AlphaFoldDB" id="A0A5P2XDF4"/>
<evidence type="ECO:0000256" key="1">
    <source>
        <dbReference type="SAM" id="SignalP"/>
    </source>
</evidence>
<dbReference type="InterPro" id="IPR006311">
    <property type="entry name" value="TAT_signal"/>
</dbReference>
<dbReference type="EMBL" id="JACHJD010000014">
    <property type="protein sequence ID" value="MBB5107675.1"/>
    <property type="molecule type" value="Genomic_DNA"/>
</dbReference>
<feature type="signal peptide" evidence="1">
    <location>
        <begin position="1"/>
        <end position="37"/>
    </location>
</feature>
<dbReference type="OrthoDB" id="4253971at2"/>
<reference evidence="3 4" key="1">
    <citation type="submission" date="2017-09" db="EMBL/GenBank/DDBJ databases">
        <authorList>
            <person name="Lee N."/>
            <person name="Cho B.-K."/>
        </authorList>
    </citation>
    <scope>NUCLEOTIDE SEQUENCE [LARGE SCALE GENOMIC DNA]</scope>
    <source>
        <strain evidence="3 4">ATCC 27465</strain>
    </source>
</reference>
<feature type="chain" id="PRO_5044623245" description="Peptidase inhibitor family I36" evidence="1">
    <location>
        <begin position="38"/>
        <end position="115"/>
    </location>
</feature>
<evidence type="ECO:0000313" key="3">
    <source>
        <dbReference type="EMBL" id="QEV61734.1"/>
    </source>
</evidence>
<sequence>MTTTRKEAPRRRLGRLALVSGAALTLFAALPMSSAYADASGTFYYESATAGSQQIVDPPLHQCTLLYHATGASNQTNATARVYFDANCEREWGTLQPGQYSNNFGSKLYSVKFGS</sequence>
<organism evidence="3 4">
    <name type="scientific">Streptomyces spectabilis</name>
    <dbReference type="NCBI Taxonomy" id="68270"/>
    <lineage>
        <taxon>Bacteria</taxon>
        <taxon>Bacillati</taxon>
        <taxon>Actinomycetota</taxon>
        <taxon>Actinomycetes</taxon>
        <taxon>Kitasatosporales</taxon>
        <taxon>Streptomycetaceae</taxon>
        <taxon>Streptomyces</taxon>
    </lineage>
</organism>
<evidence type="ECO:0000313" key="5">
    <source>
        <dbReference type="Proteomes" id="UP000549009"/>
    </source>
</evidence>
<gene>
    <name evidence="3" type="ORF">CP982_25995</name>
    <name evidence="2" type="ORF">FHS40_006792</name>
</gene>
<evidence type="ECO:0000313" key="2">
    <source>
        <dbReference type="EMBL" id="MBB5107675.1"/>
    </source>
</evidence>
<dbReference type="RefSeq" id="WP_150512690.1">
    <property type="nucleotide sequence ID" value="NZ_BMSQ01000001.1"/>
</dbReference>
<proteinExistence type="predicted"/>
<reference evidence="2 5" key="2">
    <citation type="submission" date="2020-08" db="EMBL/GenBank/DDBJ databases">
        <title>Genomic Encyclopedia of Type Strains, Phase III (KMG-III): the genomes of soil and plant-associated and newly described type strains.</title>
        <authorList>
            <person name="Whitman W."/>
        </authorList>
    </citation>
    <scope>NUCLEOTIDE SEQUENCE [LARGE SCALE GENOMIC DNA]</scope>
    <source>
        <strain evidence="2 5">CECT 3146</strain>
    </source>
</reference>
<accession>A0A5P2XDF4</accession>
<keyword evidence="1" id="KW-0732">Signal</keyword>
<dbReference type="PROSITE" id="PS51318">
    <property type="entry name" value="TAT"/>
    <property type="match status" value="1"/>
</dbReference>
<dbReference type="Proteomes" id="UP000326505">
    <property type="component" value="Chromosome"/>
</dbReference>
<evidence type="ECO:0000313" key="4">
    <source>
        <dbReference type="Proteomes" id="UP000326505"/>
    </source>
</evidence>
<keyword evidence="5" id="KW-1185">Reference proteome</keyword>
<dbReference type="Proteomes" id="UP000549009">
    <property type="component" value="Unassembled WGS sequence"/>
</dbReference>